<feature type="region of interest" description="Disordered" evidence="1">
    <location>
        <begin position="1"/>
        <end position="64"/>
    </location>
</feature>
<reference evidence="2 3" key="1">
    <citation type="submission" date="2019-03" db="EMBL/GenBank/DDBJ databases">
        <title>Draft genome sequences of novel Actinobacteria.</title>
        <authorList>
            <person name="Sahin N."/>
            <person name="Ay H."/>
            <person name="Saygin H."/>
        </authorList>
    </citation>
    <scope>NUCLEOTIDE SEQUENCE [LARGE SCALE GENOMIC DNA]</scope>
    <source>
        <strain evidence="2 3">16K309</strain>
    </source>
</reference>
<dbReference type="EMBL" id="SMKS01000007">
    <property type="protein sequence ID" value="TDD08353.1"/>
    <property type="molecule type" value="Genomic_DNA"/>
</dbReference>
<evidence type="ECO:0000313" key="3">
    <source>
        <dbReference type="Proteomes" id="UP000295674"/>
    </source>
</evidence>
<evidence type="ECO:0000256" key="1">
    <source>
        <dbReference type="SAM" id="MobiDB-lite"/>
    </source>
</evidence>
<organism evidence="2 3">
    <name type="scientific">Saccharopolyspora terrae</name>
    <dbReference type="NCBI Taxonomy" id="2530384"/>
    <lineage>
        <taxon>Bacteria</taxon>
        <taxon>Bacillati</taxon>
        <taxon>Actinomycetota</taxon>
        <taxon>Actinomycetes</taxon>
        <taxon>Pseudonocardiales</taxon>
        <taxon>Pseudonocardiaceae</taxon>
        <taxon>Saccharopolyspora</taxon>
    </lineage>
</organism>
<accession>A0A4R4VY27</accession>
<feature type="compositionally biased region" description="Basic residues" evidence="1">
    <location>
        <begin position="1"/>
        <end position="11"/>
    </location>
</feature>
<protein>
    <submittedName>
        <fullName evidence="2">Uncharacterized protein</fullName>
    </submittedName>
</protein>
<evidence type="ECO:0000313" key="2">
    <source>
        <dbReference type="EMBL" id="TDD08353.1"/>
    </source>
</evidence>
<comment type="caution">
    <text evidence="2">The sequence shown here is derived from an EMBL/GenBank/DDBJ whole genome shotgun (WGS) entry which is preliminary data.</text>
</comment>
<gene>
    <name evidence="2" type="ORF">E1181_07315</name>
</gene>
<sequence length="64" mass="7455">MTRARIRHVTKRMRDEVAQHNPMKPKNEASATDDAQQRRRLGRANSLLNTGPRVPPQWGPRKNR</sequence>
<name>A0A4R4VY27_9PSEU</name>
<dbReference type="AlphaFoldDB" id="A0A4R4VY27"/>
<proteinExistence type="predicted"/>
<dbReference type="RefSeq" id="WP_132673182.1">
    <property type="nucleotide sequence ID" value="NZ_SMKS01000007.1"/>
</dbReference>
<keyword evidence="3" id="KW-1185">Reference proteome</keyword>
<dbReference type="Proteomes" id="UP000295674">
    <property type="component" value="Unassembled WGS sequence"/>
</dbReference>
<dbReference type="OrthoDB" id="3697924at2"/>